<evidence type="ECO:0008006" key="5">
    <source>
        <dbReference type="Google" id="ProtNLM"/>
    </source>
</evidence>
<keyword evidence="1" id="KW-1133">Transmembrane helix</keyword>
<keyword evidence="1" id="KW-0812">Transmembrane</keyword>
<keyword evidence="4" id="KW-1185">Reference proteome</keyword>
<proteinExistence type="predicted"/>
<sequence>MELRLLLPLLLSSPILAAQKLHWRSHLSSNGTDFNGTTPFPGSGHNTTVPFVPPANCRFSDQGLFENITLNCRDAISAVQTCPKAGASVRDLLRAATAFSDCFEKQLYESYACKYWAPRKDGAISLWKPFGHPTLVEPFFEPEPVPTVEKGDCEWPDFLPMMQEACSPLMKPVQDQFDSCCSSRSSKLNSESNNQVRDLVACMVQGSQQYVRCASTQRLEGDTKSCLVESAPKAAYLPPGIFVYDGASVCKPFTFMMTYIAIAYAIDILELFTLRFKNGKLWLVPYPQQGFSLYRLLLHLITQIASPFIMAAIISGPVYEASAINELALFLMAPRASPVIALICAFIPGWRGFGAQHLVSDIVFAFITIFGWGVVPGTAIETAHAVVAGASSTLVNVYNAGVMLAVMPNWLVICIVIFIVSCVVFFSSKGNRTRRITNIILVALFVATVFASMPFVAIYEFVYGLKERRQQRKEYELQQQQQRHELASDITHILSSKPSADTLASTKPDATPIAQRKFSRLVMLVPKYFRLPAPDLIPPRPHLGWLKSIFRIFFPEDSPNARRWGYGILLLSSFCITTGNWMATVTLLNMAGETFCPSNVWALVFAKLGVSVGRILGDIVHVP</sequence>
<evidence type="ECO:0000256" key="1">
    <source>
        <dbReference type="SAM" id="Phobius"/>
    </source>
</evidence>
<evidence type="ECO:0000313" key="3">
    <source>
        <dbReference type="EMBL" id="KAK4449046.1"/>
    </source>
</evidence>
<gene>
    <name evidence="3" type="ORF">QBC34DRAFT_463626</name>
</gene>
<feature type="transmembrane region" description="Helical" evidence="1">
    <location>
        <begin position="293"/>
        <end position="315"/>
    </location>
</feature>
<feature type="chain" id="PRO_5043485521" description="Transporter" evidence="2">
    <location>
        <begin position="18"/>
        <end position="623"/>
    </location>
</feature>
<keyword evidence="1" id="KW-0472">Membrane</keyword>
<feature type="transmembrane region" description="Helical" evidence="1">
    <location>
        <begin position="438"/>
        <end position="459"/>
    </location>
</feature>
<reference evidence="3" key="2">
    <citation type="submission" date="2023-05" db="EMBL/GenBank/DDBJ databases">
        <authorList>
            <consortium name="Lawrence Berkeley National Laboratory"/>
            <person name="Steindorff A."/>
            <person name="Hensen N."/>
            <person name="Bonometti L."/>
            <person name="Westerberg I."/>
            <person name="Brannstrom I.O."/>
            <person name="Guillou S."/>
            <person name="Cros-Aarteil S."/>
            <person name="Calhoun S."/>
            <person name="Haridas S."/>
            <person name="Kuo A."/>
            <person name="Mondo S."/>
            <person name="Pangilinan J."/>
            <person name="Riley R."/>
            <person name="Labutti K."/>
            <person name="Andreopoulos B."/>
            <person name="Lipzen A."/>
            <person name="Chen C."/>
            <person name="Yanf M."/>
            <person name="Daum C."/>
            <person name="Ng V."/>
            <person name="Clum A."/>
            <person name="Ohm R."/>
            <person name="Martin F."/>
            <person name="Silar P."/>
            <person name="Natvig D."/>
            <person name="Lalanne C."/>
            <person name="Gautier V."/>
            <person name="Ament-Velasquez S.L."/>
            <person name="Kruys A."/>
            <person name="Hutchinson M.I."/>
            <person name="Powell A.J."/>
            <person name="Barry K."/>
            <person name="Miller A.N."/>
            <person name="Grigoriev I.V."/>
            <person name="Debuchy R."/>
            <person name="Gladieux P."/>
            <person name="Thoren M.H."/>
            <person name="Johannesson H."/>
        </authorList>
    </citation>
    <scope>NUCLEOTIDE SEQUENCE</scope>
    <source>
        <strain evidence="3">PSN243</strain>
    </source>
</reference>
<dbReference type="Proteomes" id="UP001321760">
    <property type="component" value="Unassembled WGS sequence"/>
</dbReference>
<reference evidence="3" key="1">
    <citation type="journal article" date="2023" name="Mol. Phylogenet. Evol.">
        <title>Genome-scale phylogeny and comparative genomics of the fungal order Sordariales.</title>
        <authorList>
            <person name="Hensen N."/>
            <person name="Bonometti L."/>
            <person name="Westerberg I."/>
            <person name="Brannstrom I.O."/>
            <person name="Guillou S."/>
            <person name="Cros-Aarteil S."/>
            <person name="Calhoun S."/>
            <person name="Haridas S."/>
            <person name="Kuo A."/>
            <person name="Mondo S."/>
            <person name="Pangilinan J."/>
            <person name="Riley R."/>
            <person name="LaButti K."/>
            <person name="Andreopoulos B."/>
            <person name="Lipzen A."/>
            <person name="Chen C."/>
            <person name="Yan M."/>
            <person name="Daum C."/>
            <person name="Ng V."/>
            <person name="Clum A."/>
            <person name="Steindorff A."/>
            <person name="Ohm R.A."/>
            <person name="Martin F."/>
            <person name="Silar P."/>
            <person name="Natvig D.O."/>
            <person name="Lalanne C."/>
            <person name="Gautier V."/>
            <person name="Ament-Velasquez S.L."/>
            <person name="Kruys A."/>
            <person name="Hutchinson M.I."/>
            <person name="Powell A.J."/>
            <person name="Barry K."/>
            <person name="Miller A.N."/>
            <person name="Grigoriev I.V."/>
            <person name="Debuchy R."/>
            <person name="Gladieux P."/>
            <person name="Hiltunen Thoren M."/>
            <person name="Johannesson H."/>
        </authorList>
    </citation>
    <scope>NUCLEOTIDE SEQUENCE</scope>
    <source>
        <strain evidence="3">PSN243</strain>
    </source>
</reference>
<organism evidence="3 4">
    <name type="scientific">Podospora aff. communis PSN243</name>
    <dbReference type="NCBI Taxonomy" id="3040156"/>
    <lineage>
        <taxon>Eukaryota</taxon>
        <taxon>Fungi</taxon>
        <taxon>Dikarya</taxon>
        <taxon>Ascomycota</taxon>
        <taxon>Pezizomycotina</taxon>
        <taxon>Sordariomycetes</taxon>
        <taxon>Sordariomycetidae</taxon>
        <taxon>Sordariales</taxon>
        <taxon>Podosporaceae</taxon>
        <taxon>Podospora</taxon>
    </lineage>
</organism>
<feature type="signal peptide" evidence="2">
    <location>
        <begin position="1"/>
        <end position="17"/>
    </location>
</feature>
<name>A0AAV9GQT9_9PEZI</name>
<feature type="transmembrane region" description="Helical" evidence="1">
    <location>
        <begin position="327"/>
        <end position="350"/>
    </location>
</feature>
<feature type="transmembrane region" description="Helical" evidence="1">
    <location>
        <begin position="253"/>
        <end position="272"/>
    </location>
</feature>
<dbReference type="EMBL" id="MU865939">
    <property type="protein sequence ID" value="KAK4449046.1"/>
    <property type="molecule type" value="Genomic_DNA"/>
</dbReference>
<accession>A0AAV9GQT9</accession>
<feature type="transmembrane region" description="Helical" evidence="1">
    <location>
        <begin position="362"/>
        <end position="380"/>
    </location>
</feature>
<feature type="transmembrane region" description="Helical" evidence="1">
    <location>
        <begin position="400"/>
        <end position="426"/>
    </location>
</feature>
<comment type="caution">
    <text evidence="3">The sequence shown here is derived from an EMBL/GenBank/DDBJ whole genome shotgun (WGS) entry which is preliminary data.</text>
</comment>
<evidence type="ECO:0000256" key="2">
    <source>
        <dbReference type="SAM" id="SignalP"/>
    </source>
</evidence>
<evidence type="ECO:0000313" key="4">
    <source>
        <dbReference type="Proteomes" id="UP001321760"/>
    </source>
</evidence>
<dbReference type="AlphaFoldDB" id="A0AAV9GQT9"/>
<protein>
    <recommendedName>
        <fullName evidence="5">Transporter</fullName>
    </recommendedName>
</protein>
<keyword evidence="2" id="KW-0732">Signal</keyword>